<dbReference type="Proteomes" id="UP000237481">
    <property type="component" value="Unassembled WGS sequence"/>
</dbReference>
<dbReference type="SUPFAM" id="SSF51905">
    <property type="entry name" value="FAD/NAD(P)-binding domain"/>
    <property type="match status" value="1"/>
</dbReference>
<evidence type="ECO:0000313" key="6">
    <source>
        <dbReference type="Proteomes" id="UP000237481"/>
    </source>
</evidence>
<dbReference type="GO" id="GO:0016491">
    <property type="term" value="F:oxidoreductase activity"/>
    <property type="evidence" value="ECO:0007669"/>
    <property type="project" value="UniProtKB-KW"/>
</dbReference>
<keyword evidence="2" id="KW-0274">FAD</keyword>
<accession>A0A2S4KZS0</accession>
<protein>
    <submittedName>
        <fullName evidence="5">Tetracycline resistance protein from transposon</fullName>
    </submittedName>
</protein>
<evidence type="ECO:0000313" key="5">
    <source>
        <dbReference type="EMBL" id="POR35690.1"/>
    </source>
</evidence>
<evidence type="ECO:0000256" key="1">
    <source>
        <dbReference type="ARBA" id="ARBA00022630"/>
    </source>
</evidence>
<dbReference type="Pfam" id="PF01494">
    <property type="entry name" value="FAD_binding_3"/>
    <property type="match status" value="1"/>
</dbReference>
<organism evidence="5 6">
    <name type="scientific">Tolypocladium paradoxum</name>
    <dbReference type="NCBI Taxonomy" id="94208"/>
    <lineage>
        <taxon>Eukaryota</taxon>
        <taxon>Fungi</taxon>
        <taxon>Dikarya</taxon>
        <taxon>Ascomycota</taxon>
        <taxon>Pezizomycotina</taxon>
        <taxon>Sordariomycetes</taxon>
        <taxon>Hypocreomycetidae</taxon>
        <taxon>Hypocreales</taxon>
        <taxon>Ophiocordycipitaceae</taxon>
        <taxon>Tolypocladium</taxon>
    </lineage>
</organism>
<gene>
    <name evidence="5" type="ORF">TPAR_04114</name>
</gene>
<sequence>MGAIRVAVVGAGPAGCMLARLLHLGGVDVTVF</sequence>
<dbReference type="InterPro" id="IPR002938">
    <property type="entry name" value="FAD-bd"/>
</dbReference>
<reference evidence="5 6" key="1">
    <citation type="submission" date="2018-01" db="EMBL/GenBank/DDBJ databases">
        <title>Harnessing the power of phylogenomics to disentangle the directionality and signatures of interkingdom host jumping in the parasitic fungal genus Tolypocladium.</title>
        <authorList>
            <person name="Quandt C.A."/>
            <person name="Patterson W."/>
            <person name="Spatafora J.W."/>
        </authorList>
    </citation>
    <scope>NUCLEOTIDE SEQUENCE [LARGE SCALE GENOMIC DNA]</scope>
    <source>
        <strain evidence="5 6">NRBC 100945</strain>
    </source>
</reference>
<dbReference type="AlphaFoldDB" id="A0A2S4KZS0"/>
<dbReference type="OrthoDB" id="655030at2759"/>
<evidence type="ECO:0000259" key="4">
    <source>
        <dbReference type="Pfam" id="PF01494"/>
    </source>
</evidence>
<dbReference type="Gene3D" id="3.50.50.60">
    <property type="entry name" value="FAD/NAD(P)-binding domain"/>
    <property type="match status" value="1"/>
</dbReference>
<name>A0A2S4KZS0_9HYPO</name>
<evidence type="ECO:0000256" key="2">
    <source>
        <dbReference type="ARBA" id="ARBA00022827"/>
    </source>
</evidence>
<evidence type="ECO:0000256" key="3">
    <source>
        <dbReference type="ARBA" id="ARBA00023002"/>
    </source>
</evidence>
<dbReference type="InterPro" id="IPR036188">
    <property type="entry name" value="FAD/NAD-bd_sf"/>
</dbReference>
<keyword evidence="1" id="KW-0285">Flavoprotein</keyword>
<proteinExistence type="predicted"/>
<keyword evidence="3" id="KW-0560">Oxidoreductase</keyword>
<dbReference type="GO" id="GO:0071949">
    <property type="term" value="F:FAD binding"/>
    <property type="evidence" value="ECO:0007669"/>
    <property type="project" value="InterPro"/>
</dbReference>
<dbReference type="PRINTS" id="PR00419">
    <property type="entry name" value="ADXRDTASE"/>
</dbReference>
<dbReference type="EMBL" id="PKSG01000419">
    <property type="protein sequence ID" value="POR35690.1"/>
    <property type="molecule type" value="Genomic_DNA"/>
</dbReference>
<feature type="domain" description="FAD-binding" evidence="4">
    <location>
        <begin position="5"/>
        <end position="31"/>
    </location>
</feature>
<comment type="caution">
    <text evidence="5">The sequence shown here is derived from an EMBL/GenBank/DDBJ whole genome shotgun (WGS) entry which is preliminary data.</text>
</comment>
<keyword evidence="6" id="KW-1185">Reference proteome</keyword>